<sequence>MRLVQDGRCRLDGLTFRVATQIACREGDPRAVANALDFPGFLLRDDQQPVAVWGRQIGVGFGRPSLVKVVSRM</sequence>
<evidence type="ECO:0000313" key="1">
    <source>
        <dbReference type="EMBL" id="EUA42217.1"/>
    </source>
</evidence>
<name>X8BDL4_MYCXE</name>
<comment type="caution">
    <text evidence="1">The sequence shown here is derived from an EMBL/GenBank/DDBJ whole genome shotgun (WGS) entry which is preliminary data.</text>
</comment>
<proteinExistence type="predicted"/>
<dbReference type="AlphaFoldDB" id="X8BDL4"/>
<organism evidence="1">
    <name type="scientific">Mycobacterium xenopi 4042</name>
    <dbReference type="NCBI Taxonomy" id="1299334"/>
    <lineage>
        <taxon>Bacteria</taxon>
        <taxon>Bacillati</taxon>
        <taxon>Actinomycetota</taxon>
        <taxon>Actinomycetes</taxon>
        <taxon>Mycobacteriales</taxon>
        <taxon>Mycobacteriaceae</taxon>
        <taxon>Mycobacterium</taxon>
    </lineage>
</organism>
<reference evidence="1" key="1">
    <citation type="submission" date="2014-01" db="EMBL/GenBank/DDBJ databases">
        <authorList>
            <person name="Brown-Elliot B."/>
            <person name="Wallace R."/>
            <person name="Lenaerts A."/>
            <person name="Ordway D."/>
            <person name="DeGroote M.A."/>
            <person name="Parker T."/>
            <person name="Sizemore C."/>
            <person name="Tallon L.J."/>
            <person name="Sadzewicz L.K."/>
            <person name="Sengamalay N."/>
            <person name="Fraser C.M."/>
            <person name="Hine E."/>
            <person name="Shefchek K.A."/>
            <person name="Das S.P."/>
            <person name="Tettelin H."/>
        </authorList>
    </citation>
    <scope>NUCLEOTIDE SEQUENCE [LARGE SCALE GENOMIC DNA]</scope>
    <source>
        <strain evidence="1">4042</strain>
    </source>
</reference>
<accession>X8BDL4</accession>
<gene>
    <name evidence="1" type="ORF">I553_6077</name>
</gene>
<dbReference type="EMBL" id="JAOB01000042">
    <property type="protein sequence ID" value="EUA42217.1"/>
    <property type="molecule type" value="Genomic_DNA"/>
</dbReference>
<protein>
    <submittedName>
        <fullName evidence="1">Uncharacterized protein</fullName>
    </submittedName>
</protein>